<dbReference type="RefSeq" id="WP_063359186.1">
    <property type="nucleotide sequence ID" value="NZ_AQHB01000025.1"/>
</dbReference>
<gene>
    <name evidence="2" type="ORF">N475_04835</name>
</gene>
<keyword evidence="1" id="KW-0175">Coiled coil</keyword>
<protein>
    <submittedName>
        <fullName evidence="2">Uncharacterized protein</fullName>
    </submittedName>
</protein>
<dbReference type="AlphaFoldDB" id="A0A166UJ25"/>
<dbReference type="Proteomes" id="UP000076643">
    <property type="component" value="Unassembled WGS sequence"/>
</dbReference>
<sequence length="479" mass="53550">MSTSYFSQIHVGPDGTFTPSGDHSTSRAELKKIVTEIAASNKKRLVIYCHGGLVPESSGMASALTVNKNIRHEDHYVVSFIWETGFLEVLRDNLKDIFSSKQGARLLKWAIRAITKRLAFGTLKGGAGSGIAIQDIEEELKKAHPFKEFDSIATSFTKTKSTALDLEEDLSNFELDIQHEIEQYEFENNETEDEWYEGAPSKVRTNLSKEDLHGNQKGLGYLRVASAVVKLAWAVIKRYRNGTDHGLHATVVEEICRQYYISDAGQWVWGQMKNKAQEMWETDKVGGEFIHLLNELAPDQEVHLIGHSAGSICISHLLNKNEQLSKKLNIVNLFLLAPAARMDLFDEAIVNPSTSQHSRFKGFRMFTMTDEFEQDDTLVKAIPMLYPSSLLYFISGVLEAETASPVSGLVRHQAHSDAYNDPVFRRVEEFLSVNQRLVTSPTDDDAPEGCRSTAVSHGAFDDNPCTLSSIKYCLLNGLP</sequence>
<dbReference type="PATRIC" id="fig|1365250.3.peg.4808"/>
<evidence type="ECO:0000313" key="3">
    <source>
        <dbReference type="Proteomes" id="UP000076643"/>
    </source>
</evidence>
<accession>A0A166UJ25</accession>
<name>A0A166UJ25_9GAMM</name>
<dbReference type="InterPro" id="IPR029058">
    <property type="entry name" value="AB_hydrolase_fold"/>
</dbReference>
<reference evidence="2 3" key="1">
    <citation type="submission" date="2013-07" db="EMBL/GenBank/DDBJ databases">
        <title>Comparative Genomic and Metabolomic Analysis of Twelve Strains of Pseudoalteromonas luteoviolacea.</title>
        <authorList>
            <person name="Vynne N.G."/>
            <person name="Mansson M."/>
            <person name="Gram L."/>
        </authorList>
    </citation>
    <scope>NUCLEOTIDE SEQUENCE [LARGE SCALE GENOMIC DNA]</scope>
    <source>
        <strain evidence="2 3">DSM 6061</strain>
    </source>
</reference>
<dbReference type="Gene3D" id="3.40.50.1820">
    <property type="entry name" value="alpha/beta hydrolase"/>
    <property type="match status" value="1"/>
</dbReference>
<dbReference type="EMBL" id="AUYB01000147">
    <property type="protein sequence ID" value="KZN30734.1"/>
    <property type="molecule type" value="Genomic_DNA"/>
</dbReference>
<comment type="caution">
    <text evidence="2">The sequence shown here is derived from an EMBL/GenBank/DDBJ whole genome shotgun (WGS) entry which is preliminary data.</text>
</comment>
<organism evidence="2 3">
    <name type="scientific">Pseudoalteromonas luteoviolacea DSM 6061</name>
    <dbReference type="NCBI Taxonomy" id="1365250"/>
    <lineage>
        <taxon>Bacteria</taxon>
        <taxon>Pseudomonadati</taxon>
        <taxon>Pseudomonadota</taxon>
        <taxon>Gammaproteobacteria</taxon>
        <taxon>Alteromonadales</taxon>
        <taxon>Pseudoalteromonadaceae</taxon>
        <taxon>Pseudoalteromonas</taxon>
    </lineage>
</organism>
<evidence type="ECO:0000313" key="2">
    <source>
        <dbReference type="EMBL" id="KZN30734.1"/>
    </source>
</evidence>
<keyword evidence="3" id="KW-1185">Reference proteome</keyword>
<dbReference type="SUPFAM" id="SSF53474">
    <property type="entry name" value="alpha/beta-Hydrolases"/>
    <property type="match status" value="1"/>
</dbReference>
<feature type="coiled-coil region" evidence="1">
    <location>
        <begin position="163"/>
        <end position="194"/>
    </location>
</feature>
<evidence type="ECO:0000256" key="1">
    <source>
        <dbReference type="SAM" id="Coils"/>
    </source>
</evidence>
<proteinExistence type="predicted"/>